<dbReference type="InterPro" id="IPR035491">
    <property type="entry name" value="ARHGAP12_SH3"/>
</dbReference>
<evidence type="ECO:0000259" key="5">
    <source>
        <dbReference type="PROSITE" id="PS50002"/>
    </source>
</evidence>
<keyword evidence="10" id="KW-1185">Reference proteome</keyword>
<reference evidence="9" key="1">
    <citation type="submission" date="2025-08" db="UniProtKB">
        <authorList>
            <consortium name="Ensembl"/>
        </authorList>
    </citation>
    <scope>IDENTIFICATION</scope>
</reference>
<evidence type="ECO:0000259" key="8">
    <source>
        <dbReference type="PROSITE" id="PS50238"/>
    </source>
</evidence>
<dbReference type="Proteomes" id="UP000694557">
    <property type="component" value="Unassembled WGS sequence"/>
</dbReference>
<dbReference type="CDD" id="cd13233">
    <property type="entry name" value="PH_ARHGAP9-like"/>
    <property type="match status" value="1"/>
</dbReference>
<dbReference type="InterPro" id="IPR036028">
    <property type="entry name" value="SH3-like_dom_sf"/>
</dbReference>
<dbReference type="GeneTree" id="ENSGT00950000182860"/>
<dbReference type="Gene3D" id="2.20.70.10">
    <property type="match status" value="1"/>
</dbReference>
<dbReference type="FunFam" id="2.30.29.30:FF:000100">
    <property type="entry name" value="Rho GTPase activating protein 12"/>
    <property type="match status" value="1"/>
</dbReference>
<sequence>MAAERDGRGCELPIAPGQVYIEVEYDYNYKSKERQVSIHQGECYMLVKKTNGDWWQVKKEEGAKAFYVPAQYVREVRKALMPPPKPLHLGHHRGGSGGNPVRVKPIVLEMDRSNESLNVTSFSRPSPSSPSPSSSSGAALTPPRQRRDRDRDANQNPGRDPGSPTDYDRALVDVLQNTHAPGRGCNTLPRARATSPELRRAPLDVDMPPGHCDSEGSERRNDSESGDELSSGSSEHLQTVSLPGQGGRPESPVYTNLQELKISGTSLPSDPSNFPQHVLGDWEAHKDQSGRQFYFNRSTQERTWKPPRARDASSGSSRGESHSNSTGETEDNCHSTYSSQSDSQYGYPPRGWSEELDEHGHTLYVSDYTNEKVPGSLSVDLSLLISLSLYRTPKSHSLDRKHVEPIVLTKWANSSNVLDANDKPSEKCGILNVTKITEHGKKVRKNWTSSWTVLQGSSLIFAKGQGGGSSWFGGNQSKPEFTVDLRGGSIEWASKDKSSKKHVIEVKTHQSTELLIQSENDGVINDWYRALMDTISTHAWESDEALEEDMPESPGAEKQDKEKEHRDSKKSRAMKSSTSMDASDNKKTRIKLKKFLTRRPTLQTVRDKGYIKGITKKHLEASNLDFWETSLNVDGLYRVSGNLAVIQKLRFAVNHDEKVNLEEGKWEDIHVITGALKMFFRELPEPLFTYGLFHDFVNSIKIPDNKQRVQSIKERVKQLPKPNQDTMQVLFKHLRRVIDHSEENRMTTQSVAIVFGPTLLRPETETWNMAVHMVYQNQIVELILLEYEGIFR</sequence>
<feature type="compositionally biased region" description="Polar residues" evidence="4">
    <location>
        <begin position="334"/>
        <end position="344"/>
    </location>
</feature>
<protein>
    <submittedName>
        <fullName evidence="9">Rho GTPase activating protein 12a</fullName>
    </submittedName>
</protein>
<evidence type="ECO:0000313" key="9">
    <source>
        <dbReference type="Ensembl" id="ENSOKIP00005066465.1"/>
    </source>
</evidence>
<dbReference type="InterPro" id="IPR001202">
    <property type="entry name" value="WW_dom"/>
</dbReference>
<accession>A0A8C7I3A9</accession>
<feature type="region of interest" description="Disordered" evidence="4">
    <location>
        <begin position="295"/>
        <end position="353"/>
    </location>
</feature>
<keyword evidence="2" id="KW-0343">GTPase activation</keyword>
<dbReference type="PROSITE" id="PS50238">
    <property type="entry name" value="RHOGAP"/>
    <property type="match status" value="1"/>
</dbReference>
<dbReference type="SMART" id="SM00324">
    <property type="entry name" value="RhoGAP"/>
    <property type="match status" value="1"/>
</dbReference>
<dbReference type="InterPro" id="IPR036020">
    <property type="entry name" value="WW_dom_sf"/>
</dbReference>
<feature type="compositionally biased region" description="Acidic residues" evidence="4">
    <location>
        <begin position="542"/>
        <end position="551"/>
    </location>
</feature>
<dbReference type="PROSITE" id="PS50003">
    <property type="entry name" value="PH_DOMAIN"/>
    <property type="match status" value="1"/>
</dbReference>
<dbReference type="SMART" id="SM00233">
    <property type="entry name" value="PH"/>
    <property type="match status" value="1"/>
</dbReference>
<dbReference type="Pfam" id="PF00018">
    <property type="entry name" value="SH3_1"/>
    <property type="match status" value="1"/>
</dbReference>
<dbReference type="Gene3D" id="2.30.29.30">
    <property type="entry name" value="Pleckstrin-homology domain (PH domain)/Phosphotyrosine-binding domain (PTB)"/>
    <property type="match status" value="1"/>
</dbReference>
<dbReference type="SUPFAM" id="SSF48350">
    <property type="entry name" value="GTPase activation domain, GAP"/>
    <property type="match status" value="1"/>
</dbReference>
<evidence type="ECO:0000259" key="6">
    <source>
        <dbReference type="PROSITE" id="PS50003"/>
    </source>
</evidence>
<dbReference type="InterPro" id="IPR001452">
    <property type="entry name" value="SH3_domain"/>
</dbReference>
<dbReference type="GO" id="GO:0005737">
    <property type="term" value="C:cytoplasm"/>
    <property type="evidence" value="ECO:0007669"/>
    <property type="project" value="TreeGrafter"/>
</dbReference>
<dbReference type="Ensembl" id="ENSOKIT00005070702.1">
    <property type="protein sequence ID" value="ENSOKIP00005066465.1"/>
    <property type="gene ID" value="ENSOKIG00005028290.1"/>
</dbReference>
<dbReference type="GO" id="GO:0007165">
    <property type="term" value="P:signal transduction"/>
    <property type="evidence" value="ECO:0007669"/>
    <property type="project" value="InterPro"/>
</dbReference>
<reference evidence="9" key="2">
    <citation type="submission" date="2025-09" db="UniProtKB">
        <authorList>
            <consortium name="Ensembl"/>
        </authorList>
    </citation>
    <scope>IDENTIFICATION</scope>
</reference>
<dbReference type="PANTHER" id="PTHR23176:SF107">
    <property type="entry name" value="RHO GTPASE-ACTIVATING PROTEIN 12"/>
    <property type="match status" value="1"/>
</dbReference>
<dbReference type="Pfam" id="PF16618">
    <property type="entry name" value="SH3-WW_linker"/>
    <property type="match status" value="1"/>
</dbReference>
<dbReference type="InterPro" id="IPR001849">
    <property type="entry name" value="PH_domain"/>
</dbReference>
<dbReference type="Gene3D" id="2.30.30.40">
    <property type="entry name" value="SH3 Domains"/>
    <property type="match status" value="1"/>
</dbReference>
<dbReference type="CDD" id="cd04403">
    <property type="entry name" value="RhoGAP_ARHGAP27_15_12_9"/>
    <property type="match status" value="1"/>
</dbReference>
<evidence type="ECO:0000256" key="3">
    <source>
        <dbReference type="PROSITE-ProRule" id="PRU00192"/>
    </source>
</evidence>
<evidence type="ECO:0000313" key="10">
    <source>
        <dbReference type="Proteomes" id="UP000694557"/>
    </source>
</evidence>
<dbReference type="PANTHER" id="PTHR23176">
    <property type="entry name" value="RHO/RAC/CDC GTPASE-ACTIVATING PROTEIN"/>
    <property type="match status" value="1"/>
</dbReference>
<feature type="domain" description="Rho-GAP" evidence="8">
    <location>
        <begin position="590"/>
        <end position="791"/>
    </location>
</feature>
<dbReference type="CDD" id="cd00201">
    <property type="entry name" value="WW"/>
    <property type="match status" value="1"/>
</dbReference>
<name>A0A8C7I3A9_ONCKI</name>
<feature type="compositionally biased region" description="Basic and acidic residues" evidence="4">
    <location>
        <begin position="299"/>
        <end position="311"/>
    </location>
</feature>
<feature type="domain" description="SH3" evidence="5">
    <location>
        <begin position="16"/>
        <end position="78"/>
    </location>
</feature>
<evidence type="ECO:0000256" key="2">
    <source>
        <dbReference type="ARBA" id="ARBA00022468"/>
    </source>
</evidence>
<feature type="compositionally biased region" description="Low complexity" evidence="4">
    <location>
        <begin position="313"/>
        <end position="327"/>
    </location>
</feature>
<dbReference type="SMART" id="SM00326">
    <property type="entry name" value="SH3"/>
    <property type="match status" value="1"/>
</dbReference>
<proteinExistence type="predicted"/>
<feature type="region of interest" description="Disordered" evidence="4">
    <location>
        <begin position="118"/>
        <end position="252"/>
    </location>
</feature>
<dbReference type="Gene3D" id="1.10.555.10">
    <property type="entry name" value="Rho GTPase activation protein"/>
    <property type="match status" value="1"/>
</dbReference>
<feature type="compositionally biased region" description="Low complexity" evidence="4">
    <location>
        <begin position="121"/>
        <end position="136"/>
    </location>
</feature>
<feature type="compositionally biased region" description="Basic and acidic residues" evidence="4">
    <location>
        <begin position="212"/>
        <end position="223"/>
    </location>
</feature>
<dbReference type="SUPFAM" id="SSF51045">
    <property type="entry name" value="WW domain"/>
    <property type="match status" value="1"/>
</dbReference>
<feature type="region of interest" description="Disordered" evidence="4">
    <location>
        <begin position="83"/>
        <end position="102"/>
    </location>
</feature>
<dbReference type="PROSITE" id="PS50002">
    <property type="entry name" value="SH3"/>
    <property type="match status" value="1"/>
</dbReference>
<keyword evidence="1 3" id="KW-0728">SH3 domain</keyword>
<feature type="domain" description="WW" evidence="7">
    <location>
        <begin position="276"/>
        <end position="309"/>
    </location>
</feature>
<dbReference type="InterPro" id="IPR011993">
    <property type="entry name" value="PH-like_dom_sf"/>
</dbReference>
<dbReference type="GO" id="GO:0005096">
    <property type="term" value="F:GTPase activator activity"/>
    <property type="evidence" value="ECO:0007669"/>
    <property type="project" value="UniProtKB-KW"/>
</dbReference>
<dbReference type="InterPro" id="IPR050729">
    <property type="entry name" value="Rho-GAP"/>
</dbReference>
<dbReference type="InterPro" id="IPR000198">
    <property type="entry name" value="RhoGAP_dom"/>
</dbReference>
<evidence type="ECO:0000256" key="1">
    <source>
        <dbReference type="ARBA" id="ARBA00022443"/>
    </source>
</evidence>
<evidence type="ECO:0000256" key="4">
    <source>
        <dbReference type="SAM" id="MobiDB-lite"/>
    </source>
</evidence>
<feature type="region of interest" description="Disordered" evidence="4">
    <location>
        <begin position="542"/>
        <end position="585"/>
    </location>
</feature>
<dbReference type="SUPFAM" id="SSF50044">
    <property type="entry name" value="SH3-domain"/>
    <property type="match status" value="1"/>
</dbReference>
<dbReference type="Pfam" id="PF00620">
    <property type="entry name" value="RhoGAP"/>
    <property type="match status" value="1"/>
</dbReference>
<organism evidence="9 10">
    <name type="scientific">Oncorhynchus kisutch</name>
    <name type="common">Coho salmon</name>
    <name type="synonym">Salmo kisutch</name>
    <dbReference type="NCBI Taxonomy" id="8019"/>
    <lineage>
        <taxon>Eukaryota</taxon>
        <taxon>Metazoa</taxon>
        <taxon>Chordata</taxon>
        <taxon>Craniata</taxon>
        <taxon>Vertebrata</taxon>
        <taxon>Euteleostomi</taxon>
        <taxon>Actinopterygii</taxon>
        <taxon>Neopterygii</taxon>
        <taxon>Teleostei</taxon>
        <taxon>Protacanthopterygii</taxon>
        <taxon>Salmoniformes</taxon>
        <taxon>Salmonidae</taxon>
        <taxon>Salmoninae</taxon>
        <taxon>Oncorhynchus</taxon>
    </lineage>
</organism>
<feature type="domain" description="PH" evidence="6">
    <location>
        <begin position="435"/>
        <end position="536"/>
    </location>
</feature>
<dbReference type="FunFam" id="1.10.555.10:FF:000003">
    <property type="entry name" value="Putative rho GTPase-activating protein 12"/>
    <property type="match status" value="1"/>
</dbReference>
<gene>
    <name evidence="9" type="primary">LOC109874615</name>
</gene>
<dbReference type="SUPFAM" id="SSF50729">
    <property type="entry name" value="PH domain-like"/>
    <property type="match status" value="1"/>
</dbReference>
<dbReference type="Pfam" id="PF00169">
    <property type="entry name" value="PH"/>
    <property type="match status" value="1"/>
</dbReference>
<feature type="compositionally biased region" description="Basic and acidic residues" evidence="4">
    <location>
        <begin position="555"/>
        <end position="567"/>
    </location>
</feature>
<dbReference type="InterPro" id="IPR008936">
    <property type="entry name" value="Rho_GTPase_activation_prot"/>
</dbReference>
<dbReference type="PROSITE" id="PS50020">
    <property type="entry name" value="WW_DOMAIN_2"/>
    <property type="match status" value="1"/>
</dbReference>
<dbReference type="Pfam" id="PF00397">
    <property type="entry name" value="WW"/>
    <property type="match status" value="1"/>
</dbReference>
<dbReference type="CDD" id="cd12070">
    <property type="entry name" value="SH3_ARHGAP12"/>
    <property type="match status" value="1"/>
</dbReference>
<evidence type="ECO:0000259" key="7">
    <source>
        <dbReference type="PROSITE" id="PS50020"/>
    </source>
</evidence>
<dbReference type="AlphaFoldDB" id="A0A8C7I3A9"/>
<dbReference type="SMART" id="SM00456">
    <property type="entry name" value="WW"/>
    <property type="match status" value="1"/>
</dbReference>